<feature type="region of interest" description="Disordered" evidence="1">
    <location>
        <begin position="66"/>
        <end position="114"/>
    </location>
</feature>
<reference evidence="2 3" key="1">
    <citation type="submission" date="2019-03" db="EMBL/GenBank/DDBJ databases">
        <title>First draft genome of Liparis tanakae, snailfish: a comprehensive survey of snailfish specific genes.</title>
        <authorList>
            <person name="Kim W."/>
            <person name="Song I."/>
            <person name="Jeong J.-H."/>
            <person name="Kim D."/>
            <person name="Kim S."/>
            <person name="Ryu S."/>
            <person name="Song J.Y."/>
            <person name="Lee S.K."/>
        </authorList>
    </citation>
    <scope>NUCLEOTIDE SEQUENCE [LARGE SCALE GENOMIC DNA]</scope>
    <source>
        <tissue evidence="2">Muscle</tissue>
    </source>
</reference>
<keyword evidence="3" id="KW-1185">Reference proteome</keyword>
<proteinExistence type="predicted"/>
<accession>A0A4Z2IU75</accession>
<dbReference type="AlphaFoldDB" id="A0A4Z2IU75"/>
<dbReference type="EMBL" id="SRLO01000051">
    <property type="protein sequence ID" value="TNN80763.1"/>
    <property type="molecule type" value="Genomic_DNA"/>
</dbReference>
<feature type="compositionally biased region" description="Pro residues" evidence="1">
    <location>
        <begin position="93"/>
        <end position="102"/>
    </location>
</feature>
<evidence type="ECO:0000313" key="3">
    <source>
        <dbReference type="Proteomes" id="UP000314294"/>
    </source>
</evidence>
<feature type="region of interest" description="Disordered" evidence="1">
    <location>
        <begin position="28"/>
        <end position="47"/>
    </location>
</feature>
<evidence type="ECO:0000313" key="2">
    <source>
        <dbReference type="EMBL" id="TNN80763.1"/>
    </source>
</evidence>
<feature type="compositionally biased region" description="Low complexity" evidence="1">
    <location>
        <begin position="82"/>
        <end position="92"/>
    </location>
</feature>
<gene>
    <name evidence="2" type="ORF">EYF80_008997</name>
</gene>
<sequence length="114" mass="12608">MAVFPFSFTELEHRAPLHTLSVTLKVPRRPEEDGVASVERSSKPPHSLLFNFPSLYRSRLRKSDSHQRAVSSNFALDYSRGPPAASPTAASPSMPPPRPPHSSPAHLELTNWPS</sequence>
<comment type="caution">
    <text evidence="2">The sequence shown here is derived from an EMBL/GenBank/DDBJ whole genome shotgun (WGS) entry which is preliminary data.</text>
</comment>
<dbReference type="Proteomes" id="UP000314294">
    <property type="component" value="Unassembled WGS sequence"/>
</dbReference>
<organism evidence="2 3">
    <name type="scientific">Liparis tanakae</name>
    <name type="common">Tanaka's snailfish</name>
    <dbReference type="NCBI Taxonomy" id="230148"/>
    <lineage>
        <taxon>Eukaryota</taxon>
        <taxon>Metazoa</taxon>
        <taxon>Chordata</taxon>
        <taxon>Craniata</taxon>
        <taxon>Vertebrata</taxon>
        <taxon>Euteleostomi</taxon>
        <taxon>Actinopterygii</taxon>
        <taxon>Neopterygii</taxon>
        <taxon>Teleostei</taxon>
        <taxon>Neoteleostei</taxon>
        <taxon>Acanthomorphata</taxon>
        <taxon>Eupercaria</taxon>
        <taxon>Perciformes</taxon>
        <taxon>Cottioidei</taxon>
        <taxon>Cottales</taxon>
        <taxon>Liparidae</taxon>
        <taxon>Liparis</taxon>
    </lineage>
</organism>
<name>A0A4Z2IU75_9TELE</name>
<protein>
    <submittedName>
        <fullName evidence="2">Uncharacterized protein</fullName>
    </submittedName>
</protein>
<evidence type="ECO:0000256" key="1">
    <source>
        <dbReference type="SAM" id="MobiDB-lite"/>
    </source>
</evidence>